<dbReference type="AlphaFoldDB" id="A0A8J7KI98"/>
<dbReference type="Pfam" id="PF17778">
    <property type="entry name" value="WHD_BLACT"/>
    <property type="match status" value="1"/>
</dbReference>
<dbReference type="RefSeq" id="WP_372445256.1">
    <property type="nucleotide sequence ID" value="NZ_BONS01000012.1"/>
</dbReference>
<dbReference type="InterPro" id="IPR041516">
    <property type="entry name" value="LACTB2_WH"/>
</dbReference>
<dbReference type="InterPro" id="IPR036866">
    <property type="entry name" value="RibonucZ/Hydroxyglut_hydro"/>
</dbReference>
<keyword evidence="3" id="KW-0378">Hydrolase</keyword>
<dbReference type="Pfam" id="PF00753">
    <property type="entry name" value="Lactamase_B"/>
    <property type="match status" value="1"/>
</dbReference>
<keyword evidence="4" id="KW-1185">Reference proteome</keyword>
<dbReference type="CDD" id="cd16278">
    <property type="entry name" value="metallo-hydrolase-like_MBL-fold"/>
    <property type="match status" value="1"/>
</dbReference>
<gene>
    <name evidence="3" type="ORF">IW245_005559</name>
</gene>
<sequence>MTDAGGRMSGSAGALLDELPAWATLVRAPNPGPMTLTGTNTWVLRDPEAYAGVVVDPGPLDEDHLAAIVAHGPVAMILVTHGHHDHVEGAARLRELTGAPILAVDPAHGAHPVGHEEPDGGAPEGLRDGDEIPLTGLTLQVLLTPGHTSDSASFLVNGEAVLTGDTILGMGSTIVAHPDGNLTDYLASLTRLADLGPIPALTGHGPPLADVSAAANHYLAHRRARLDQVRAAVGSGATTPAEVVAIVYSDVDPSLWWAAELTVQAQLDYLKVTR</sequence>
<dbReference type="Gene3D" id="1.10.10.10">
    <property type="entry name" value="Winged helix-like DNA-binding domain superfamily/Winged helix DNA-binding domain"/>
    <property type="match status" value="1"/>
</dbReference>
<evidence type="ECO:0000313" key="3">
    <source>
        <dbReference type="EMBL" id="MBG6139365.1"/>
    </source>
</evidence>
<dbReference type="SUPFAM" id="SSF56281">
    <property type="entry name" value="Metallo-hydrolase/oxidoreductase"/>
    <property type="match status" value="1"/>
</dbReference>
<dbReference type="EMBL" id="JADOUF010000001">
    <property type="protein sequence ID" value="MBG6139365.1"/>
    <property type="molecule type" value="Genomic_DNA"/>
</dbReference>
<dbReference type="SMART" id="SM00849">
    <property type="entry name" value="Lactamase_B"/>
    <property type="match status" value="1"/>
</dbReference>
<evidence type="ECO:0000259" key="2">
    <source>
        <dbReference type="SMART" id="SM00849"/>
    </source>
</evidence>
<accession>A0A8J7KI98</accession>
<dbReference type="InterPro" id="IPR050662">
    <property type="entry name" value="Sec-metab_biosynth-thioest"/>
</dbReference>
<dbReference type="PANTHER" id="PTHR23131">
    <property type="entry name" value="ENDORIBONUCLEASE LACTB2"/>
    <property type="match status" value="1"/>
</dbReference>
<comment type="caution">
    <text evidence="3">The sequence shown here is derived from an EMBL/GenBank/DDBJ whole genome shotgun (WGS) entry which is preliminary data.</text>
</comment>
<feature type="domain" description="Metallo-beta-lactamase" evidence="2">
    <location>
        <begin position="38"/>
        <end position="204"/>
    </location>
</feature>
<proteinExistence type="predicted"/>
<dbReference type="PANTHER" id="PTHR23131:SF0">
    <property type="entry name" value="ENDORIBONUCLEASE LACTB2"/>
    <property type="match status" value="1"/>
</dbReference>
<dbReference type="InterPro" id="IPR036388">
    <property type="entry name" value="WH-like_DNA-bd_sf"/>
</dbReference>
<organism evidence="3 4">
    <name type="scientific">Longispora fulva</name>
    <dbReference type="NCBI Taxonomy" id="619741"/>
    <lineage>
        <taxon>Bacteria</taxon>
        <taxon>Bacillati</taxon>
        <taxon>Actinomycetota</taxon>
        <taxon>Actinomycetes</taxon>
        <taxon>Micromonosporales</taxon>
        <taxon>Micromonosporaceae</taxon>
        <taxon>Longispora</taxon>
    </lineage>
</organism>
<feature type="region of interest" description="Disordered" evidence="1">
    <location>
        <begin position="105"/>
        <end position="128"/>
    </location>
</feature>
<name>A0A8J7KI98_9ACTN</name>
<reference evidence="3" key="1">
    <citation type="submission" date="2020-11" db="EMBL/GenBank/DDBJ databases">
        <title>Sequencing the genomes of 1000 actinobacteria strains.</title>
        <authorList>
            <person name="Klenk H.-P."/>
        </authorList>
    </citation>
    <scope>NUCLEOTIDE SEQUENCE</scope>
    <source>
        <strain evidence="3">DSM 45356</strain>
    </source>
</reference>
<protein>
    <submittedName>
        <fullName evidence="3">Glyoxylase-like metal-dependent hydrolase (Beta-lactamase superfamily II)</fullName>
    </submittedName>
</protein>
<evidence type="ECO:0000256" key="1">
    <source>
        <dbReference type="SAM" id="MobiDB-lite"/>
    </source>
</evidence>
<evidence type="ECO:0000313" key="4">
    <source>
        <dbReference type="Proteomes" id="UP000622552"/>
    </source>
</evidence>
<dbReference type="Proteomes" id="UP000622552">
    <property type="component" value="Unassembled WGS sequence"/>
</dbReference>
<dbReference type="Gene3D" id="3.60.15.10">
    <property type="entry name" value="Ribonuclease Z/Hydroxyacylglutathione hydrolase-like"/>
    <property type="match status" value="1"/>
</dbReference>
<dbReference type="GO" id="GO:0016787">
    <property type="term" value="F:hydrolase activity"/>
    <property type="evidence" value="ECO:0007669"/>
    <property type="project" value="UniProtKB-KW"/>
</dbReference>
<dbReference type="InterPro" id="IPR001279">
    <property type="entry name" value="Metallo-B-lactamas"/>
</dbReference>